<dbReference type="Gene3D" id="2.40.50.100">
    <property type="match status" value="1"/>
</dbReference>
<dbReference type="Gene3D" id="2.40.30.170">
    <property type="match status" value="1"/>
</dbReference>
<evidence type="ECO:0000259" key="5">
    <source>
        <dbReference type="Pfam" id="PF25954"/>
    </source>
</evidence>
<dbReference type="Proteomes" id="UP000319148">
    <property type="component" value="Unassembled WGS sequence"/>
</dbReference>
<feature type="region of interest" description="Disordered" evidence="3">
    <location>
        <begin position="341"/>
        <end position="360"/>
    </location>
</feature>
<evidence type="ECO:0000313" key="8">
    <source>
        <dbReference type="Proteomes" id="UP000319148"/>
    </source>
</evidence>
<evidence type="ECO:0000313" key="7">
    <source>
        <dbReference type="EMBL" id="TPD57787.1"/>
    </source>
</evidence>
<dbReference type="Pfam" id="PF25917">
    <property type="entry name" value="BSH_RND"/>
    <property type="match status" value="1"/>
</dbReference>
<dbReference type="Pfam" id="PF25989">
    <property type="entry name" value="YknX_C"/>
    <property type="match status" value="1"/>
</dbReference>
<sequence>MFFRGLIVVILLIAGAFAAYTFLGPKESETGLKPSERIVQVMVSEVVMDEFVDTVEALGTTKANESVVLTATTTDKVSAINFEDGMYVNKGKVLATLVTEEEQADLREAQANFDEQERELKRVRGLVEAKTLATARLDAQKTLYEKALAQLQIANARIRDRQIIAPFDGRLGIRQISVGALVTPGTVITTIDDLSVIKVDFTVPEAFLAALKEGQSIEARSEAYDRLFEGKVTTIDTRVNPESRAITVRAEIPNDELLLRPGMLLIIDLIRNRGKSLMIPEESIINYEDRKYAFVIQPDNRVSRRQVETGRRRPGAVEVLSGLKAGEMVVSRGLLKIQDGTRVTFTPPEPAPSSGTANGE</sequence>
<dbReference type="OrthoDB" id="9806939at2"/>
<dbReference type="InterPro" id="IPR058637">
    <property type="entry name" value="YknX-like_C"/>
</dbReference>
<dbReference type="InterPro" id="IPR058792">
    <property type="entry name" value="Beta-barrel_RND_2"/>
</dbReference>
<evidence type="ECO:0000256" key="3">
    <source>
        <dbReference type="SAM" id="MobiDB-lite"/>
    </source>
</evidence>
<comment type="caution">
    <text evidence="7">The sequence shown here is derived from an EMBL/GenBank/DDBJ whole genome shotgun (WGS) entry which is preliminary data.</text>
</comment>
<dbReference type="GO" id="GO:1990281">
    <property type="term" value="C:efflux pump complex"/>
    <property type="evidence" value="ECO:0007669"/>
    <property type="project" value="TreeGrafter"/>
</dbReference>
<organism evidence="7 8">
    <name type="scientific">Emcibacter nanhaiensis</name>
    <dbReference type="NCBI Taxonomy" id="1505037"/>
    <lineage>
        <taxon>Bacteria</taxon>
        <taxon>Pseudomonadati</taxon>
        <taxon>Pseudomonadota</taxon>
        <taxon>Alphaproteobacteria</taxon>
        <taxon>Emcibacterales</taxon>
        <taxon>Emcibacteraceae</taxon>
        <taxon>Emcibacter</taxon>
    </lineage>
</organism>
<evidence type="ECO:0000259" key="4">
    <source>
        <dbReference type="Pfam" id="PF25917"/>
    </source>
</evidence>
<dbReference type="PANTHER" id="PTHR30469:SF16">
    <property type="entry name" value="HAE1 FAMILY EFFLUX PUMP MFP COMPONENT"/>
    <property type="match status" value="1"/>
</dbReference>
<dbReference type="Gene3D" id="2.40.420.20">
    <property type="match status" value="1"/>
</dbReference>
<accession>A0A501PCQ4</accession>
<proteinExistence type="inferred from homology"/>
<name>A0A501PCQ4_9PROT</name>
<protein>
    <submittedName>
        <fullName evidence="7">Efflux RND transporter periplasmic adaptor subunit</fullName>
    </submittedName>
</protein>
<dbReference type="PANTHER" id="PTHR30469">
    <property type="entry name" value="MULTIDRUG RESISTANCE PROTEIN MDTA"/>
    <property type="match status" value="1"/>
</dbReference>
<dbReference type="Gene3D" id="1.10.287.470">
    <property type="entry name" value="Helix hairpin bin"/>
    <property type="match status" value="1"/>
</dbReference>
<keyword evidence="2" id="KW-0175">Coiled coil</keyword>
<feature type="domain" description="Multidrug resistance protein MdtA-like barrel-sandwich hybrid" evidence="4">
    <location>
        <begin position="75"/>
        <end position="186"/>
    </location>
</feature>
<dbReference type="InterPro" id="IPR006143">
    <property type="entry name" value="RND_pump_MFP"/>
</dbReference>
<keyword evidence="8" id="KW-1185">Reference proteome</keyword>
<feature type="domain" description="YknX-like C-terminal permuted SH3-like" evidence="6">
    <location>
        <begin position="277"/>
        <end position="344"/>
    </location>
</feature>
<dbReference type="InterPro" id="IPR058625">
    <property type="entry name" value="MdtA-like_BSH"/>
</dbReference>
<dbReference type="GO" id="GO:0015562">
    <property type="term" value="F:efflux transmembrane transporter activity"/>
    <property type="evidence" value="ECO:0007669"/>
    <property type="project" value="TreeGrafter"/>
</dbReference>
<evidence type="ECO:0000256" key="1">
    <source>
        <dbReference type="ARBA" id="ARBA00009477"/>
    </source>
</evidence>
<evidence type="ECO:0000256" key="2">
    <source>
        <dbReference type="SAM" id="Coils"/>
    </source>
</evidence>
<dbReference type="FunFam" id="2.40.30.170:FF:000010">
    <property type="entry name" value="Efflux RND transporter periplasmic adaptor subunit"/>
    <property type="match status" value="1"/>
</dbReference>
<gene>
    <name evidence="7" type="ORF">FIV46_16930</name>
</gene>
<dbReference type="RefSeq" id="WP_139942103.1">
    <property type="nucleotide sequence ID" value="NZ_JBHSYP010000005.1"/>
</dbReference>
<evidence type="ECO:0000259" key="6">
    <source>
        <dbReference type="Pfam" id="PF25989"/>
    </source>
</evidence>
<comment type="similarity">
    <text evidence="1">Belongs to the membrane fusion protein (MFP) (TC 8.A.1) family.</text>
</comment>
<dbReference type="AlphaFoldDB" id="A0A501PCQ4"/>
<reference evidence="8" key="1">
    <citation type="submission" date="2019-06" db="EMBL/GenBank/DDBJ databases">
        <title>The complete genome of Emcibacter congregatus ZYLT.</title>
        <authorList>
            <person name="Zhao Z."/>
        </authorList>
    </citation>
    <scope>NUCLEOTIDE SEQUENCE [LARGE SCALE GENOMIC DNA]</scope>
    <source>
        <strain evidence="8">MCCC 1A06723</strain>
    </source>
</reference>
<dbReference type="EMBL" id="VFIY01000018">
    <property type="protein sequence ID" value="TPD57787.1"/>
    <property type="molecule type" value="Genomic_DNA"/>
</dbReference>
<dbReference type="SUPFAM" id="SSF111369">
    <property type="entry name" value="HlyD-like secretion proteins"/>
    <property type="match status" value="1"/>
</dbReference>
<dbReference type="Pfam" id="PF25954">
    <property type="entry name" value="Beta-barrel_RND_2"/>
    <property type="match status" value="1"/>
</dbReference>
<feature type="domain" description="CusB-like beta-barrel" evidence="5">
    <location>
        <begin position="199"/>
        <end position="269"/>
    </location>
</feature>
<feature type="coiled-coil region" evidence="2">
    <location>
        <begin position="99"/>
        <end position="126"/>
    </location>
</feature>
<dbReference type="NCBIfam" id="TIGR01730">
    <property type="entry name" value="RND_mfp"/>
    <property type="match status" value="1"/>
</dbReference>